<keyword evidence="2" id="KW-1185">Reference proteome</keyword>
<name>A0A2S0VSR6_9ALTE</name>
<evidence type="ECO:0000313" key="2">
    <source>
        <dbReference type="Proteomes" id="UP000244441"/>
    </source>
</evidence>
<dbReference type="OrthoDB" id="6387239at2"/>
<dbReference type="AlphaFoldDB" id="A0A2S0VSR6"/>
<dbReference type="RefSeq" id="WP_108603305.1">
    <property type="nucleotide sequence ID" value="NZ_CP026604.1"/>
</dbReference>
<dbReference type="KEGG" id="cate:C2869_12770"/>
<gene>
    <name evidence="1" type="ORF">C2869_12770</name>
</gene>
<dbReference type="EMBL" id="CP026604">
    <property type="protein sequence ID" value="AWB67258.1"/>
    <property type="molecule type" value="Genomic_DNA"/>
</dbReference>
<reference evidence="1 2" key="1">
    <citation type="submission" date="2018-01" db="EMBL/GenBank/DDBJ databases">
        <title>Genome sequence of a Cantenovulum-like bacteria.</title>
        <authorList>
            <person name="Tan W.R."/>
            <person name="Lau N.-S."/>
            <person name="Go F."/>
            <person name="Amirul A.-A.A."/>
        </authorList>
    </citation>
    <scope>NUCLEOTIDE SEQUENCE [LARGE SCALE GENOMIC DNA]</scope>
    <source>
        <strain evidence="1 2">CCB-QB4</strain>
    </source>
</reference>
<sequence length="170" mass="18464">MLNAFVKLGIIKRQAKYLVYCLIAVITAIPYKSYAATVTQVNSLSFGQVVTRTGSCEMDPTNGNIVIGTSLCLGATQRGHYQVSAAANTRVRIRLHRADDDVYTVSFEQKFILQNDYGTSITGQADIAEEIITGSDGIINIYVGGILNINQTLPSATAIQVSFTIEHDEI</sequence>
<dbReference type="InterPro" id="IPR025514">
    <property type="entry name" value="DUF4402"/>
</dbReference>
<dbReference type="Pfam" id="PF14352">
    <property type="entry name" value="DUF4402"/>
    <property type="match status" value="1"/>
</dbReference>
<evidence type="ECO:0000313" key="1">
    <source>
        <dbReference type="EMBL" id="AWB67258.1"/>
    </source>
</evidence>
<protein>
    <submittedName>
        <fullName evidence="1">Uncharacterized protein</fullName>
    </submittedName>
</protein>
<organism evidence="1 2">
    <name type="scientific">Saccharobesus litoralis</name>
    <dbReference type="NCBI Taxonomy" id="2172099"/>
    <lineage>
        <taxon>Bacteria</taxon>
        <taxon>Pseudomonadati</taxon>
        <taxon>Pseudomonadota</taxon>
        <taxon>Gammaproteobacteria</taxon>
        <taxon>Alteromonadales</taxon>
        <taxon>Alteromonadaceae</taxon>
        <taxon>Saccharobesus</taxon>
    </lineage>
</organism>
<accession>A0A2S0VSR6</accession>
<proteinExistence type="predicted"/>
<dbReference type="Proteomes" id="UP000244441">
    <property type="component" value="Chromosome"/>
</dbReference>